<evidence type="ECO:0000313" key="3">
    <source>
        <dbReference type="Proteomes" id="UP000050996"/>
    </source>
</evidence>
<keyword evidence="3" id="KW-1185">Reference proteome</keyword>
<comment type="caution">
    <text evidence="2">The sequence shown here is derived from an EMBL/GenBank/DDBJ whole genome shotgun (WGS) entry which is preliminary data.</text>
</comment>
<dbReference type="PROSITE" id="PS51257">
    <property type="entry name" value="PROKAR_LIPOPROTEIN"/>
    <property type="match status" value="1"/>
</dbReference>
<feature type="domain" description="YqgU-like 6-bladed beta-propeller" evidence="1">
    <location>
        <begin position="99"/>
        <end position="362"/>
    </location>
</feature>
<evidence type="ECO:0000259" key="1">
    <source>
        <dbReference type="Pfam" id="PF21101"/>
    </source>
</evidence>
<dbReference type="Proteomes" id="UP000050996">
    <property type="component" value="Unassembled WGS sequence"/>
</dbReference>
<name>A0A0Q3QSH9_9BACI</name>
<evidence type="ECO:0000313" key="2">
    <source>
        <dbReference type="EMBL" id="KQL20512.1"/>
    </source>
</evidence>
<organism evidence="2 3">
    <name type="scientific">Cytobacillus solani</name>
    <dbReference type="NCBI Taxonomy" id="1637975"/>
    <lineage>
        <taxon>Bacteria</taxon>
        <taxon>Bacillati</taxon>
        <taxon>Bacillota</taxon>
        <taxon>Bacilli</taxon>
        <taxon>Bacillales</taxon>
        <taxon>Bacillaceae</taxon>
        <taxon>Cytobacillus</taxon>
    </lineage>
</organism>
<protein>
    <recommendedName>
        <fullName evidence="1">YqgU-like 6-bladed beta-propeller domain-containing protein</fullName>
    </recommendedName>
</protein>
<dbReference type="Pfam" id="PF21101">
    <property type="entry name" value="YqgU"/>
    <property type="match status" value="1"/>
</dbReference>
<sequence>MELLWKKRKKYRMALFLCIFLSLFLAGCTVNKESELHSFKNHQKEPGKEAIPPSFFGQEIKLPIQIEQGQFNSMSSWLNNEEIVYITNVGLGSHVYTYNIFTGKNQLIFESESPVASVTASPSGERLLVHTAPTTFEGIITIIDRNGNEIMSERIEAFDFVFEWNPYDEDQLLLSSFTESWDFSTYQMNLKEKKLTPIQLKEPFVGWKSKEELVYLDWGQEEALLFAPLKKKSIFSEQDDTILDKIYYMKAIKNLIMTITVPSDKINESAYTFLSSDLNKLADLNIPHLTRFSDWLIPYFDFDEGDHFYTFAPLYSSEADTYAEGFQLLSLNIKNGDEKVLFENLENEPLSCSPNGSHCLYGFYFEKLINMDSKEIMPIIKE</sequence>
<proteinExistence type="predicted"/>
<dbReference type="SUPFAM" id="SSF82171">
    <property type="entry name" value="DPP6 N-terminal domain-like"/>
    <property type="match status" value="1"/>
</dbReference>
<dbReference type="EMBL" id="LJIX01000006">
    <property type="protein sequence ID" value="KQL20512.1"/>
    <property type="molecule type" value="Genomic_DNA"/>
</dbReference>
<accession>A0A0Q3QSH9</accession>
<dbReference type="PATRIC" id="fig|1637975.4.peg.3817"/>
<dbReference type="STRING" id="1637975.AN957_19265"/>
<dbReference type="InterPro" id="IPR048421">
    <property type="entry name" value="YqgU_beta-prop"/>
</dbReference>
<reference evidence="2 3" key="1">
    <citation type="submission" date="2015-09" db="EMBL/GenBank/DDBJ databases">
        <title>Genome sequencing project for genomic taxonomy and phylogenomics of Bacillus-like bacteria.</title>
        <authorList>
            <person name="Liu B."/>
            <person name="Wang J."/>
            <person name="Zhu Y."/>
            <person name="Liu G."/>
            <person name="Chen Q."/>
            <person name="Chen Z."/>
            <person name="Lan J."/>
            <person name="Che J."/>
            <person name="Ge C."/>
            <person name="Shi H."/>
            <person name="Pan Z."/>
            <person name="Liu X."/>
        </authorList>
    </citation>
    <scope>NUCLEOTIDE SEQUENCE [LARGE SCALE GENOMIC DNA]</scope>
    <source>
        <strain evidence="2 3">FJAT-18043</strain>
    </source>
</reference>
<gene>
    <name evidence="2" type="ORF">AN957_19265</name>
</gene>
<dbReference type="AlphaFoldDB" id="A0A0Q3QSH9"/>